<evidence type="ECO:0000256" key="2">
    <source>
        <dbReference type="ARBA" id="ARBA00022603"/>
    </source>
</evidence>
<evidence type="ECO:0000313" key="8">
    <source>
        <dbReference type="Proteomes" id="UP000824164"/>
    </source>
</evidence>
<keyword evidence="1 5" id="KW-0169">Cobalamin biosynthesis</keyword>
<dbReference type="InterPro" id="IPR036074">
    <property type="entry name" value="CbiD_sf"/>
</dbReference>
<organism evidence="7 8">
    <name type="scientific">Candidatus Onthocola gallistercoris</name>
    <dbReference type="NCBI Taxonomy" id="2840876"/>
    <lineage>
        <taxon>Bacteria</taxon>
        <taxon>Bacillati</taxon>
        <taxon>Bacillota</taxon>
        <taxon>Bacilli</taxon>
        <taxon>Candidatus Onthocola</taxon>
    </lineage>
</organism>
<evidence type="ECO:0000256" key="4">
    <source>
        <dbReference type="ARBA" id="ARBA00022691"/>
    </source>
</evidence>
<comment type="pathway">
    <text evidence="5">Cofactor biosynthesis; adenosylcobalamin biosynthesis; cob(II)yrinate a,c-diamide from sirohydrochlorin (anaerobic route): step 6/10.</text>
</comment>
<evidence type="ECO:0000256" key="1">
    <source>
        <dbReference type="ARBA" id="ARBA00022573"/>
    </source>
</evidence>
<sequence length="368" mass="39193">MPDGRLREGYTTGSCAAAAVRACLEWQIHGKKPEYVSIELPSGRRLTLPVIFDDDGSCGVIKDAGDDPDVTDGCMVKAWVRLDDQPGDIRFTAGEGIGTVTVPGLKLPVGEAAVNPVPRQMISRQIRQMAGASGAEVILSIPGGKELAKKTFNPRLGVVGGLSILGTTGIVRPMSEEAVIQTLKLDLSVAVSAGHKALFFVLGESGEKAVKKRFACPYPCVQISNYIGIMLDAAKEMGVERIIVAGFAGKLVKVAADIMNTHSHVADGRRETVCTFAALDGADRSVIREIYQCATMAQAVAILKRDNRSGLWSQMAQKAAENCRLRVGGCLDVDVVFLDNDGSVLGKSDGAPKEVPETINDERKQEGQ</sequence>
<evidence type="ECO:0000256" key="6">
    <source>
        <dbReference type="SAM" id="MobiDB-lite"/>
    </source>
</evidence>
<evidence type="ECO:0000313" key="7">
    <source>
        <dbReference type="EMBL" id="HIU03251.1"/>
    </source>
</evidence>
<comment type="function">
    <text evidence="5">Catalyzes the methylation of C-1 in cobalt-precorrin-5B to form cobalt-precorrin-6A.</text>
</comment>
<dbReference type="EC" id="2.1.1.195" evidence="5"/>
<comment type="similarity">
    <text evidence="5">Belongs to the CbiD family.</text>
</comment>
<evidence type="ECO:0000256" key="3">
    <source>
        <dbReference type="ARBA" id="ARBA00022679"/>
    </source>
</evidence>
<dbReference type="PANTHER" id="PTHR35863">
    <property type="entry name" value="COBALT-PRECORRIN-5B C(1)-METHYLTRANSFERASE"/>
    <property type="match status" value="1"/>
</dbReference>
<dbReference type="Gene3D" id="3.30.2110.10">
    <property type="entry name" value="CbiD-like"/>
    <property type="match status" value="1"/>
</dbReference>
<dbReference type="InterPro" id="IPR002748">
    <property type="entry name" value="CbiD"/>
</dbReference>
<dbReference type="EMBL" id="DVLT01000050">
    <property type="protein sequence ID" value="HIU03251.1"/>
    <property type="molecule type" value="Genomic_DNA"/>
</dbReference>
<feature type="region of interest" description="Disordered" evidence="6">
    <location>
        <begin position="347"/>
        <end position="368"/>
    </location>
</feature>
<accession>A0A9D1HHG0</accession>
<reference evidence="7" key="1">
    <citation type="submission" date="2020-10" db="EMBL/GenBank/DDBJ databases">
        <authorList>
            <person name="Gilroy R."/>
        </authorList>
    </citation>
    <scope>NUCLEOTIDE SEQUENCE</scope>
    <source>
        <strain evidence="7">CHK187-14744</strain>
    </source>
</reference>
<dbReference type="Pfam" id="PF01888">
    <property type="entry name" value="CbiD"/>
    <property type="match status" value="1"/>
</dbReference>
<evidence type="ECO:0000256" key="5">
    <source>
        <dbReference type="HAMAP-Rule" id="MF_00787"/>
    </source>
</evidence>
<keyword evidence="2 5" id="KW-0489">Methyltransferase</keyword>
<dbReference type="AlphaFoldDB" id="A0A9D1HHG0"/>
<proteinExistence type="inferred from homology"/>
<gene>
    <name evidence="5 7" type="primary">cbiD</name>
    <name evidence="7" type="ORF">IAB63_08375</name>
</gene>
<comment type="catalytic activity">
    <reaction evidence="5">
        <text>Co-precorrin-5B + S-adenosyl-L-methionine = Co-precorrin-6A + S-adenosyl-L-homocysteine</text>
        <dbReference type="Rhea" id="RHEA:26285"/>
        <dbReference type="ChEBI" id="CHEBI:57856"/>
        <dbReference type="ChEBI" id="CHEBI:59789"/>
        <dbReference type="ChEBI" id="CHEBI:60063"/>
        <dbReference type="ChEBI" id="CHEBI:60064"/>
        <dbReference type="EC" id="2.1.1.195"/>
    </reaction>
</comment>
<dbReference type="GO" id="GO:0019251">
    <property type="term" value="P:anaerobic cobalamin biosynthetic process"/>
    <property type="evidence" value="ECO:0007669"/>
    <property type="project" value="UniProtKB-UniRule"/>
</dbReference>
<protein>
    <recommendedName>
        <fullName evidence="5">Cobalt-precorrin-5B C(1)-methyltransferase</fullName>
        <ecNumber evidence="5">2.1.1.195</ecNumber>
    </recommendedName>
    <alternativeName>
        <fullName evidence="5">Cobalt-precorrin-6A synthase</fullName>
    </alternativeName>
</protein>
<dbReference type="NCBIfam" id="TIGR00312">
    <property type="entry name" value="cbiD"/>
    <property type="match status" value="1"/>
</dbReference>
<dbReference type="PIRSF" id="PIRSF026782">
    <property type="entry name" value="CbiD"/>
    <property type="match status" value="1"/>
</dbReference>
<dbReference type="GO" id="GO:0032259">
    <property type="term" value="P:methylation"/>
    <property type="evidence" value="ECO:0007669"/>
    <property type="project" value="UniProtKB-KW"/>
</dbReference>
<dbReference type="SUPFAM" id="SSF111342">
    <property type="entry name" value="CbiD-like"/>
    <property type="match status" value="1"/>
</dbReference>
<keyword evidence="4 5" id="KW-0949">S-adenosyl-L-methionine</keyword>
<keyword evidence="3 5" id="KW-0808">Transferase</keyword>
<feature type="compositionally biased region" description="Basic and acidic residues" evidence="6">
    <location>
        <begin position="350"/>
        <end position="368"/>
    </location>
</feature>
<dbReference type="GO" id="GO:0008168">
    <property type="term" value="F:methyltransferase activity"/>
    <property type="evidence" value="ECO:0007669"/>
    <property type="project" value="UniProtKB-UniRule"/>
</dbReference>
<name>A0A9D1HHG0_9FIRM</name>
<reference evidence="7" key="2">
    <citation type="journal article" date="2021" name="PeerJ">
        <title>Extensive microbial diversity within the chicken gut microbiome revealed by metagenomics and culture.</title>
        <authorList>
            <person name="Gilroy R."/>
            <person name="Ravi A."/>
            <person name="Getino M."/>
            <person name="Pursley I."/>
            <person name="Horton D.L."/>
            <person name="Alikhan N.F."/>
            <person name="Baker D."/>
            <person name="Gharbi K."/>
            <person name="Hall N."/>
            <person name="Watson M."/>
            <person name="Adriaenssens E.M."/>
            <person name="Foster-Nyarko E."/>
            <person name="Jarju S."/>
            <person name="Secka A."/>
            <person name="Antonio M."/>
            <person name="Oren A."/>
            <person name="Chaudhuri R.R."/>
            <person name="La Ragione R."/>
            <person name="Hildebrand F."/>
            <person name="Pallen M.J."/>
        </authorList>
    </citation>
    <scope>NUCLEOTIDE SEQUENCE</scope>
    <source>
        <strain evidence="7">CHK187-14744</strain>
    </source>
</reference>
<comment type="caution">
    <text evidence="7">The sequence shown here is derived from an EMBL/GenBank/DDBJ whole genome shotgun (WGS) entry which is preliminary data.</text>
</comment>
<dbReference type="PANTHER" id="PTHR35863:SF1">
    <property type="entry name" value="COBALT-PRECORRIN-5B C(1)-METHYLTRANSFERASE"/>
    <property type="match status" value="1"/>
</dbReference>
<dbReference type="Proteomes" id="UP000824164">
    <property type="component" value="Unassembled WGS sequence"/>
</dbReference>
<dbReference type="HAMAP" id="MF_00787">
    <property type="entry name" value="CbiD"/>
    <property type="match status" value="1"/>
</dbReference>